<dbReference type="PANTHER" id="PTHR32010">
    <property type="entry name" value="PHOTOSYSTEM II STABILITY/ASSEMBLY FACTOR HCF136, CHLOROPLASTIC"/>
    <property type="match status" value="1"/>
</dbReference>
<dbReference type="EMBL" id="BQKI01000007">
    <property type="protein sequence ID" value="GJM97367.1"/>
    <property type="molecule type" value="Genomic_DNA"/>
</dbReference>
<name>A0AAV5CH63_ELECO</name>
<proteinExistence type="predicted"/>
<dbReference type="PANTHER" id="PTHR32010:SF18">
    <property type="entry name" value="DUF789 FAMILY PROTEIN"/>
    <property type="match status" value="1"/>
</dbReference>
<keyword evidence="2" id="KW-1185">Reference proteome</keyword>
<reference evidence="1" key="1">
    <citation type="journal article" date="2018" name="DNA Res.">
        <title>Multiple hybrid de novo genome assembly of finger millet, an orphan allotetraploid crop.</title>
        <authorList>
            <person name="Hatakeyama M."/>
            <person name="Aluri S."/>
            <person name="Balachadran M.T."/>
            <person name="Sivarajan S.R."/>
            <person name="Patrignani A."/>
            <person name="Gruter S."/>
            <person name="Poveda L."/>
            <person name="Shimizu-Inatsugi R."/>
            <person name="Baeten J."/>
            <person name="Francoijs K.J."/>
            <person name="Nataraja K.N."/>
            <person name="Reddy Y.A.N."/>
            <person name="Phadnis S."/>
            <person name="Ravikumar R.L."/>
            <person name="Schlapbach R."/>
            <person name="Sreeman S.M."/>
            <person name="Shimizu K.K."/>
        </authorList>
    </citation>
    <scope>NUCLEOTIDE SEQUENCE</scope>
</reference>
<dbReference type="Proteomes" id="UP001054889">
    <property type="component" value="Unassembled WGS sequence"/>
</dbReference>
<gene>
    <name evidence="1" type="primary">ga14289</name>
    <name evidence="1" type="ORF">PR202_ga14289</name>
</gene>
<protein>
    <submittedName>
        <fullName evidence="1">Uncharacterized protein</fullName>
    </submittedName>
</protein>
<evidence type="ECO:0000313" key="1">
    <source>
        <dbReference type="EMBL" id="GJM97367.1"/>
    </source>
</evidence>
<reference evidence="1" key="2">
    <citation type="submission" date="2021-12" db="EMBL/GenBank/DDBJ databases">
        <title>Resequencing data analysis of finger millet.</title>
        <authorList>
            <person name="Hatakeyama M."/>
            <person name="Aluri S."/>
            <person name="Balachadran M.T."/>
            <person name="Sivarajan S.R."/>
            <person name="Poveda L."/>
            <person name="Shimizu-Inatsugi R."/>
            <person name="Schlapbach R."/>
            <person name="Sreeman S.M."/>
            <person name="Shimizu K.K."/>
        </authorList>
    </citation>
    <scope>NUCLEOTIDE SEQUENCE</scope>
</reference>
<sequence>MTRPSGAWFRMSKSDSEDVELAESRAGQASQVLKERLRTLNEAARMMSRADVLKNERMNRNRHPDYEFFLFREVIDKVPGLSILPS</sequence>
<comment type="caution">
    <text evidence="1">The sequence shown here is derived from an EMBL/GenBank/DDBJ whole genome shotgun (WGS) entry which is preliminary data.</text>
</comment>
<evidence type="ECO:0000313" key="2">
    <source>
        <dbReference type="Proteomes" id="UP001054889"/>
    </source>
</evidence>
<accession>A0AAV5CH63</accession>
<organism evidence="1 2">
    <name type="scientific">Eleusine coracana subsp. coracana</name>
    <dbReference type="NCBI Taxonomy" id="191504"/>
    <lineage>
        <taxon>Eukaryota</taxon>
        <taxon>Viridiplantae</taxon>
        <taxon>Streptophyta</taxon>
        <taxon>Embryophyta</taxon>
        <taxon>Tracheophyta</taxon>
        <taxon>Spermatophyta</taxon>
        <taxon>Magnoliopsida</taxon>
        <taxon>Liliopsida</taxon>
        <taxon>Poales</taxon>
        <taxon>Poaceae</taxon>
        <taxon>PACMAD clade</taxon>
        <taxon>Chloridoideae</taxon>
        <taxon>Cynodonteae</taxon>
        <taxon>Eleusininae</taxon>
        <taxon>Eleusine</taxon>
    </lineage>
</organism>
<dbReference type="AlphaFoldDB" id="A0AAV5CH63"/>